<proteinExistence type="predicted"/>
<comment type="caution">
    <text evidence="1">The sequence shown here is derived from an EMBL/GenBank/DDBJ whole genome shotgun (WGS) entry which is preliminary data.</text>
</comment>
<organism evidence="1 2">
    <name type="scientific">Portunus trituberculatus</name>
    <name type="common">Swimming crab</name>
    <name type="synonym">Neptunus trituberculatus</name>
    <dbReference type="NCBI Taxonomy" id="210409"/>
    <lineage>
        <taxon>Eukaryota</taxon>
        <taxon>Metazoa</taxon>
        <taxon>Ecdysozoa</taxon>
        <taxon>Arthropoda</taxon>
        <taxon>Crustacea</taxon>
        <taxon>Multicrustacea</taxon>
        <taxon>Malacostraca</taxon>
        <taxon>Eumalacostraca</taxon>
        <taxon>Eucarida</taxon>
        <taxon>Decapoda</taxon>
        <taxon>Pleocyemata</taxon>
        <taxon>Brachyura</taxon>
        <taxon>Eubrachyura</taxon>
        <taxon>Portunoidea</taxon>
        <taxon>Portunidae</taxon>
        <taxon>Portuninae</taxon>
        <taxon>Portunus</taxon>
    </lineage>
</organism>
<gene>
    <name evidence="1" type="ORF">E2C01_037328</name>
</gene>
<keyword evidence="2" id="KW-1185">Reference proteome</keyword>
<accession>A0A5B7FED1</accession>
<sequence>MLLEIHSACELPRAPSPRRSPTPGLQIHHAASWSLPGGQQREVTPARHGEPGALMCGLAMCGALRLTPPLAHAPSEHHLDGSLGGHRARTPPCLLTVFPLSVSSFLRRMPWFSRLD</sequence>
<evidence type="ECO:0000313" key="1">
    <source>
        <dbReference type="EMBL" id="MPC43676.1"/>
    </source>
</evidence>
<protein>
    <submittedName>
        <fullName evidence="1">Uncharacterized protein</fullName>
    </submittedName>
</protein>
<dbReference type="EMBL" id="VSRR010005940">
    <property type="protein sequence ID" value="MPC43676.1"/>
    <property type="molecule type" value="Genomic_DNA"/>
</dbReference>
<reference evidence="1 2" key="1">
    <citation type="submission" date="2019-05" db="EMBL/GenBank/DDBJ databases">
        <title>Another draft genome of Portunus trituberculatus and its Hox gene families provides insights of decapod evolution.</title>
        <authorList>
            <person name="Jeong J.-H."/>
            <person name="Song I."/>
            <person name="Kim S."/>
            <person name="Choi T."/>
            <person name="Kim D."/>
            <person name="Ryu S."/>
            <person name="Kim W."/>
        </authorList>
    </citation>
    <scope>NUCLEOTIDE SEQUENCE [LARGE SCALE GENOMIC DNA]</scope>
    <source>
        <tissue evidence="1">Muscle</tissue>
    </source>
</reference>
<evidence type="ECO:0000313" key="2">
    <source>
        <dbReference type="Proteomes" id="UP000324222"/>
    </source>
</evidence>
<name>A0A5B7FED1_PORTR</name>
<dbReference type="AlphaFoldDB" id="A0A5B7FED1"/>
<dbReference type="Proteomes" id="UP000324222">
    <property type="component" value="Unassembled WGS sequence"/>
</dbReference>